<comment type="caution">
    <text evidence="2">The sequence shown here is derived from an EMBL/GenBank/DDBJ whole genome shotgun (WGS) entry which is preliminary data.</text>
</comment>
<reference evidence="2 3" key="1">
    <citation type="submission" date="2021-01" db="EMBL/GenBank/DDBJ databases">
        <title>Whole genome shotgun sequence of Actinoplanes palleronii NBRC 14916.</title>
        <authorList>
            <person name="Komaki H."/>
            <person name="Tamura T."/>
        </authorList>
    </citation>
    <scope>NUCLEOTIDE SEQUENCE [LARGE SCALE GENOMIC DNA]</scope>
    <source>
        <strain evidence="2 3">NBRC 14916</strain>
    </source>
</reference>
<name>A0ABQ4BKJ2_9ACTN</name>
<proteinExistence type="predicted"/>
<dbReference type="RefSeq" id="WP_203829100.1">
    <property type="nucleotide sequence ID" value="NZ_BAAATY010000038.1"/>
</dbReference>
<keyword evidence="1" id="KW-0812">Transmembrane</keyword>
<dbReference type="Proteomes" id="UP000624709">
    <property type="component" value="Unassembled WGS sequence"/>
</dbReference>
<evidence type="ECO:0000313" key="3">
    <source>
        <dbReference type="Proteomes" id="UP000624709"/>
    </source>
</evidence>
<organism evidence="2 3">
    <name type="scientific">Actinoplanes palleronii</name>
    <dbReference type="NCBI Taxonomy" id="113570"/>
    <lineage>
        <taxon>Bacteria</taxon>
        <taxon>Bacillati</taxon>
        <taxon>Actinomycetota</taxon>
        <taxon>Actinomycetes</taxon>
        <taxon>Micromonosporales</taxon>
        <taxon>Micromonosporaceae</taxon>
        <taxon>Actinoplanes</taxon>
    </lineage>
</organism>
<protein>
    <submittedName>
        <fullName evidence="2">Uncharacterized protein</fullName>
    </submittedName>
</protein>
<keyword evidence="1" id="KW-0472">Membrane</keyword>
<accession>A0ABQ4BKJ2</accession>
<sequence length="119" mass="12960">MLVIVIVFITETRSGWYCRDCGLAVYRKQQKFSLIAGWWGLPALVTLIALMQNSGQIAPFAALPAPSHDTELPPRAVARFGRPLSPGRPVSRSLALIPPILLAALFLIVCCGGRSFLQD</sequence>
<keyword evidence="3" id="KW-1185">Reference proteome</keyword>
<gene>
    <name evidence="2" type="ORF">Apa02nite_073030</name>
</gene>
<evidence type="ECO:0000256" key="1">
    <source>
        <dbReference type="SAM" id="Phobius"/>
    </source>
</evidence>
<keyword evidence="1" id="KW-1133">Transmembrane helix</keyword>
<evidence type="ECO:0000313" key="2">
    <source>
        <dbReference type="EMBL" id="GIE71195.1"/>
    </source>
</evidence>
<dbReference type="EMBL" id="BOMS01000121">
    <property type="protein sequence ID" value="GIE71195.1"/>
    <property type="molecule type" value="Genomic_DNA"/>
</dbReference>
<feature type="transmembrane region" description="Helical" evidence="1">
    <location>
        <begin position="32"/>
        <end position="51"/>
    </location>
</feature>
<feature type="transmembrane region" description="Helical" evidence="1">
    <location>
        <begin position="96"/>
        <end position="117"/>
    </location>
</feature>